<dbReference type="EMBL" id="LNYW01000059">
    <property type="protein sequence ID" value="KTD57929.1"/>
    <property type="molecule type" value="Genomic_DNA"/>
</dbReference>
<dbReference type="STRING" id="1122169.Lsha_2207"/>
<dbReference type="InterPro" id="IPR052026">
    <property type="entry name" value="ExeA_AAA_ATPase_DNA-bind"/>
</dbReference>
<dbReference type="GO" id="GO:0042834">
    <property type="term" value="F:peptidoglycan binding"/>
    <property type="evidence" value="ECO:0007669"/>
    <property type="project" value="InterPro"/>
</dbReference>
<dbReference type="PANTHER" id="PTHR35894:SF7">
    <property type="entry name" value="GENERAL SECRETION PATHWAY PROTEIN A-RELATED"/>
    <property type="match status" value="1"/>
</dbReference>
<reference evidence="2 3" key="1">
    <citation type="submission" date="2015-11" db="EMBL/GenBank/DDBJ databases">
        <title>Genomic analysis of 38 Legionella species identifies large and diverse effector repertoires.</title>
        <authorList>
            <person name="Burstein D."/>
            <person name="Amaro F."/>
            <person name="Zusman T."/>
            <person name="Lifshitz Z."/>
            <person name="Cohen O."/>
            <person name="Gilbert J.A."/>
            <person name="Pupko T."/>
            <person name="Shuman H.A."/>
            <person name="Segal G."/>
        </authorList>
    </citation>
    <scope>NUCLEOTIDE SEQUENCE [LARGE SCALE GENOMIC DNA]</scope>
    <source>
        <strain evidence="2 3">ATCC 49655</strain>
    </source>
</reference>
<keyword evidence="3" id="KW-1185">Reference proteome</keyword>
<dbReference type="SUPFAM" id="SSF52540">
    <property type="entry name" value="P-loop containing nucleoside triphosphate hydrolases"/>
    <property type="match status" value="1"/>
</dbReference>
<evidence type="ECO:0000259" key="1">
    <source>
        <dbReference type="PROSITE" id="PS51724"/>
    </source>
</evidence>
<dbReference type="GO" id="GO:0016887">
    <property type="term" value="F:ATP hydrolysis activity"/>
    <property type="evidence" value="ECO:0007669"/>
    <property type="project" value="InterPro"/>
</dbReference>
<dbReference type="Gene3D" id="3.30.70.1070">
    <property type="entry name" value="Sporulation related repeat"/>
    <property type="match status" value="1"/>
</dbReference>
<dbReference type="InterPro" id="IPR027417">
    <property type="entry name" value="P-loop_NTPase"/>
</dbReference>
<feature type="domain" description="SPOR" evidence="1">
    <location>
        <begin position="404"/>
        <end position="482"/>
    </location>
</feature>
<dbReference type="eggNOG" id="COG3267">
    <property type="taxonomic scope" value="Bacteria"/>
</dbReference>
<dbReference type="AlphaFoldDB" id="A0A0W0YLY7"/>
<proteinExistence type="predicted"/>
<sequence length="491" mass="54411">MTNGTIQLETGAVNQPRTLFKPGSWLSKIDFINHLILFNNVLITVLSEKEGGKTSFSTLLQNNLDQQIKSIAMTAKAPCDRQEMINHIAAQLHLNNDAQTNIQSIVSQVNERKAHVLLIIDDAQHVPESLIKEAMLAIKNQGEFGFFHMCMMSDYSVVATLNNLANEHFNNLIHSIELGVLNESETRTYVLQRAMNARLINRPLSDVQFKQFYQLTKGNLAKINSSLEPFILKCSEQQKSNKMQLLKRTGIAASAAIIAGASYLYFKGGFSLDQFPEIAQLTASAPIKNILGDIPAAAQREQLASFIASWQDSSTRQLVHYALPKKQILDDMFDEEDNINTVAIVDKVVVIPTVKRTRETLVQAQPDVAVVPASSETTLVQIPKLAQPAEAKEVKVAKAPVVKKAHGNLYTIQLVASHRVSDVHRFRQSNKLFANAKVRHFTNAKGTWYILTLGEFDSRAKAQSKAKALPADLAKLNPWIRPVTAGLSNIG</sequence>
<dbReference type="InterPro" id="IPR007730">
    <property type="entry name" value="SPOR-like_dom"/>
</dbReference>
<dbReference type="RefSeq" id="WP_018576165.1">
    <property type="nucleotide sequence ID" value="NZ_KB892383.1"/>
</dbReference>
<dbReference type="InterPro" id="IPR036680">
    <property type="entry name" value="SPOR-like_sf"/>
</dbReference>
<evidence type="ECO:0000313" key="2">
    <source>
        <dbReference type="EMBL" id="KTD57929.1"/>
    </source>
</evidence>
<dbReference type="PATRIC" id="fig|1122169.6.peg.2533"/>
<dbReference type="eggNOG" id="COG3266">
    <property type="taxonomic scope" value="Bacteria"/>
</dbReference>
<dbReference type="Proteomes" id="UP000054600">
    <property type="component" value="Unassembled WGS sequence"/>
</dbReference>
<accession>A0A0W0YLY7</accession>
<comment type="caution">
    <text evidence="2">The sequence shown here is derived from an EMBL/GenBank/DDBJ whole genome shotgun (WGS) entry which is preliminary data.</text>
</comment>
<protein>
    <submittedName>
        <fullName evidence="2">DamX-related protein</fullName>
    </submittedName>
</protein>
<dbReference type="Pfam" id="PF13401">
    <property type="entry name" value="AAA_22"/>
    <property type="match status" value="1"/>
</dbReference>
<dbReference type="PROSITE" id="PS51724">
    <property type="entry name" value="SPOR"/>
    <property type="match status" value="1"/>
</dbReference>
<dbReference type="InterPro" id="IPR049945">
    <property type="entry name" value="AAA_22"/>
</dbReference>
<dbReference type="Pfam" id="PF05036">
    <property type="entry name" value="SPOR"/>
    <property type="match status" value="1"/>
</dbReference>
<evidence type="ECO:0000313" key="3">
    <source>
        <dbReference type="Proteomes" id="UP000054600"/>
    </source>
</evidence>
<dbReference type="OrthoDB" id="5648409at2"/>
<dbReference type="PANTHER" id="PTHR35894">
    <property type="entry name" value="GENERAL SECRETION PATHWAY PROTEIN A-RELATED"/>
    <property type="match status" value="1"/>
</dbReference>
<organism evidence="2 3">
    <name type="scientific">Legionella shakespearei DSM 23087</name>
    <dbReference type="NCBI Taxonomy" id="1122169"/>
    <lineage>
        <taxon>Bacteria</taxon>
        <taxon>Pseudomonadati</taxon>
        <taxon>Pseudomonadota</taxon>
        <taxon>Gammaproteobacteria</taxon>
        <taxon>Legionellales</taxon>
        <taxon>Legionellaceae</taxon>
        <taxon>Legionella</taxon>
    </lineage>
</organism>
<gene>
    <name evidence="2" type="ORF">Lsha_2207</name>
</gene>
<name>A0A0W0YLY7_9GAMM</name>